<dbReference type="Proteomes" id="UP001443914">
    <property type="component" value="Unassembled WGS sequence"/>
</dbReference>
<feature type="compositionally biased region" description="Pro residues" evidence="1">
    <location>
        <begin position="127"/>
        <end position="191"/>
    </location>
</feature>
<protein>
    <recommendedName>
        <fullName evidence="5">Root cap</fullName>
    </recommendedName>
</protein>
<feature type="region of interest" description="Disordered" evidence="1">
    <location>
        <begin position="127"/>
        <end position="198"/>
    </location>
</feature>
<keyword evidence="2" id="KW-0732">Signal</keyword>
<evidence type="ECO:0008006" key="5">
    <source>
        <dbReference type="Google" id="ProtNLM"/>
    </source>
</evidence>
<dbReference type="PANTHER" id="PTHR31656">
    <property type="entry name" value="ROOT CAP DOMAIN-CONTAINING PROTEIN"/>
    <property type="match status" value="1"/>
</dbReference>
<dbReference type="Pfam" id="PF06830">
    <property type="entry name" value="Root_cap"/>
    <property type="match status" value="1"/>
</dbReference>
<feature type="signal peptide" evidence="2">
    <location>
        <begin position="1"/>
        <end position="20"/>
    </location>
</feature>
<dbReference type="EMBL" id="JBDFQZ010000005">
    <property type="protein sequence ID" value="KAK9726977.1"/>
    <property type="molecule type" value="Genomic_DNA"/>
</dbReference>
<keyword evidence="4" id="KW-1185">Reference proteome</keyword>
<sequence>MTRVALLIVVLFVALALVDAAPKPPKVPPPKKVRCTDHHFDTCFHKEFYCPDNCARNCTVDCSSCQPVCGPKIQKPKQVKCNNKKLFPACSKQNLLCPASCPRTCSVDCNSCQAVCTPVPPIYTPPPPPTPTNPYSPPPPPTPTTPYSPPPPPTPTTPYSPPPPPTPTTPYSPPPPSPTPSPPTTPSPPPSSGTSPKHFGRCMSKDYPQCYQRRLACPPTCPDTCHVDCVTCSPVCSCDKPGTVCQDPKFIGADGLTFYFHGKKDQDFCLVSDSNLHINAHFIGKRNPNIGRDFTWVESLGILFDTHQLYLGAKKTATWNDALDHLSLSFDGQPITLDEVQGANWTSSNNAVTITRSTTTNTVDISVNGLFKIMAKVVPITEKESQIHNYGITQEDCFAHLDLSFKFYSLSDEVNGVLGQTYGKNYVSRVKMGITMPVLGGEKEFHSSSLFSTDCEVGKFIGKRDESSLGMMDFADLNCASGINGRGVVCKKR</sequence>
<evidence type="ECO:0000313" key="3">
    <source>
        <dbReference type="EMBL" id="KAK9726977.1"/>
    </source>
</evidence>
<organism evidence="3 4">
    <name type="scientific">Saponaria officinalis</name>
    <name type="common">Common soapwort</name>
    <name type="synonym">Lychnis saponaria</name>
    <dbReference type="NCBI Taxonomy" id="3572"/>
    <lineage>
        <taxon>Eukaryota</taxon>
        <taxon>Viridiplantae</taxon>
        <taxon>Streptophyta</taxon>
        <taxon>Embryophyta</taxon>
        <taxon>Tracheophyta</taxon>
        <taxon>Spermatophyta</taxon>
        <taxon>Magnoliopsida</taxon>
        <taxon>eudicotyledons</taxon>
        <taxon>Gunneridae</taxon>
        <taxon>Pentapetalae</taxon>
        <taxon>Caryophyllales</taxon>
        <taxon>Caryophyllaceae</taxon>
        <taxon>Caryophylleae</taxon>
        <taxon>Saponaria</taxon>
    </lineage>
</organism>
<dbReference type="InterPro" id="IPR009646">
    <property type="entry name" value="Root_cap"/>
</dbReference>
<name>A0AAW1KWU6_SAPOF</name>
<dbReference type="AlphaFoldDB" id="A0AAW1KWU6"/>
<evidence type="ECO:0000313" key="4">
    <source>
        <dbReference type="Proteomes" id="UP001443914"/>
    </source>
</evidence>
<evidence type="ECO:0000256" key="1">
    <source>
        <dbReference type="SAM" id="MobiDB-lite"/>
    </source>
</evidence>
<reference evidence="3" key="1">
    <citation type="submission" date="2024-03" db="EMBL/GenBank/DDBJ databases">
        <title>WGS assembly of Saponaria officinalis var. Norfolk2.</title>
        <authorList>
            <person name="Jenkins J."/>
            <person name="Shu S."/>
            <person name="Grimwood J."/>
            <person name="Barry K."/>
            <person name="Goodstein D."/>
            <person name="Schmutz J."/>
            <person name="Leebens-Mack J."/>
            <person name="Osbourn A."/>
        </authorList>
    </citation>
    <scope>NUCLEOTIDE SEQUENCE [LARGE SCALE GENOMIC DNA]</scope>
    <source>
        <strain evidence="3">JIC</strain>
    </source>
</reference>
<comment type="caution">
    <text evidence="3">The sequence shown here is derived from an EMBL/GenBank/DDBJ whole genome shotgun (WGS) entry which is preliminary data.</text>
</comment>
<feature type="chain" id="PRO_5043632005" description="Root cap" evidence="2">
    <location>
        <begin position="21"/>
        <end position="493"/>
    </location>
</feature>
<accession>A0AAW1KWU6</accession>
<proteinExistence type="predicted"/>
<gene>
    <name evidence="3" type="ORF">RND81_05G249800</name>
</gene>
<evidence type="ECO:0000256" key="2">
    <source>
        <dbReference type="SAM" id="SignalP"/>
    </source>
</evidence>
<dbReference type="PRINTS" id="PR01217">
    <property type="entry name" value="PRICHEXTENSN"/>
</dbReference>